<dbReference type="Proteomes" id="UP001144372">
    <property type="component" value="Unassembled WGS sequence"/>
</dbReference>
<proteinExistence type="predicted"/>
<protein>
    <submittedName>
        <fullName evidence="2">Uncharacterized protein</fullName>
    </submittedName>
</protein>
<name>A0A9W6D220_9BACT</name>
<organism evidence="2 3">
    <name type="scientific">Desulforhabdus amnigena</name>
    <dbReference type="NCBI Taxonomy" id="40218"/>
    <lineage>
        <taxon>Bacteria</taxon>
        <taxon>Pseudomonadati</taxon>
        <taxon>Thermodesulfobacteriota</taxon>
        <taxon>Syntrophobacteria</taxon>
        <taxon>Syntrophobacterales</taxon>
        <taxon>Syntrophobacteraceae</taxon>
        <taxon>Desulforhabdus</taxon>
    </lineage>
</organism>
<dbReference type="AlphaFoldDB" id="A0A9W6D220"/>
<gene>
    <name evidence="2" type="ORF">DAMNIGENAA_12560</name>
</gene>
<evidence type="ECO:0000313" key="2">
    <source>
        <dbReference type="EMBL" id="GLI33823.1"/>
    </source>
</evidence>
<comment type="caution">
    <text evidence="2">The sequence shown here is derived from an EMBL/GenBank/DDBJ whole genome shotgun (WGS) entry which is preliminary data.</text>
</comment>
<feature type="chain" id="PRO_5040783910" evidence="1">
    <location>
        <begin position="24"/>
        <end position="97"/>
    </location>
</feature>
<dbReference type="RefSeq" id="WP_281793042.1">
    <property type="nucleotide sequence ID" value="NZ_BSDR01000001.1"/>
</dbReference>
<feature type="signal peptide" evidence="1">
    <location>
        <begin position="1"/>
        <end position="23"/>
    </location>
</feature>
<dbReference type="EMBL" id="BSDR01000001">
    <property type="protein sequence ID" value="GLI33823.1"/>
    <property type="molecule type" value="Genomic_DNA"/>
</dbReference>
<sequence length="97" mass="10585">MKLHKTLLSLLLCAFVFSMISTVCVHKGFAADEQETIAGVVAKTDKGIVIEGEDGDYIVKGADLSKMVGKMIEATGIITETEKDDFIDVKSFEEIQE</sequence>
<evidence type="ECO:0000313" key="3">
    <source>
        <dbReference type="Proteomes" id="UP001144372"/>
    </source>
</evidence>
<keyword evidence="3" id="KW-1185">Reference proteome</keyword>
<evidence type="ECO:0000256" key="1">
    <source>
        <dbReference type="SAM" id="SignalP"/>
    </source>
</evidence>
<reference evidence="2" key="1">
    <citation type="submission" date="2022-12" db="EMBL/GenBank/DDBJ databases">
        <title>Reference genome sequencing for broad-spectrum identification of bacterial and archaeal isolates by mass spectrometry.</title>
        <authorList>
            <person name="Sekiguchi Y."/>
            <person name="Tourlousse D.M."/>
        </authorList>
    </citation>
    <scope>NUCLEOTIDE SEQUENCE</scope>
    <source>
        <strain evidence="2">ASRB1</strain>
    </source>
</reference>
<keyword evidence="1" id="KW-0732">Signal</keyword>
<accession>A0A9W6D220</accession>